<dbReference type="PROSITE" id="PS51471">
    <property type="entry name" value="FE2OG_OXY"/>
    <property type="match status" value="1"/>
</dbReference>
<dbReference type="AlphaFoldDB" id="A0A1Y1I8M0"/>
<keyword evidence="11" id="KW-1185">Reference proteome</keyword>
<dbReference type="InterPro" id="IPR006620">
    <property type="entry name" value="Pro_4_hyd_alph"/>
</dbReference>
<proteinExistence type="predicted"/>
<dbReference type="SMART" id="SM00702">
    <property type="entry name" value="P4Hc"/>
    <property type="match status" value="1"/>
</dbReference>
<organism evidence="10 11">
    <name type="scientific">Klebsormidium nitens</name>
    <name type="common">Green alga</name>
    <name type="synonym">Ulothrix nitens</name>
    <dbReference type="NCBI Taxonomy" id="105231"/>
    <lineage>
        <taxon>Eukaryota</taxon>
        <taxon>Viridiplantae</taxon>
        <taxon>Streptophyta</taxon>
        <taxon>Klebsormidiophyceae</taxon>
        <taxon>Klebsormidiales</taxon>
        <taxon>Klebsormidiaceae</taxon>
        <taxon>Klebsormidium</taxon>
    </lineage>
</organism>
<dbReference type="InterPro" id="IPR005123">
    <property type="entry name" value="Oxoglu/Fe-dep_dioxygenase_dom"/>
</dbReference>
<evidence type="ECO:0000259" key="9">
    <source>
        <dbReference type="PROSITE" id="PS51471"/>
    </source>
</evidence>
<comment type="cofactor">
    <cofactor evidence="1">
        <name>L-ascorbate</name>
        <dbReference type="ChEBI" id="CHEBI:38290"/>
    </cofactor>
</comment>
<dbReference type="GO" id="GO:0005506">
    <property type="term" value="F:iron ion binding"/>
    <property type="evidence" value="ECO:0007669"/>
    <property type="project" value="InterPro"/>
</dbReference>
<accession>A0A1Y1I8M0</accession>
<evidence type="ECO:0000256" key="4">
    <source>
        <dbReference type="ARBA" id="ARBA00022964"/>
    </source>
</evidence>
<keyword evidence="3" id="KW-0479">Metal-binding</keyword>
<comment type="subcellular location">
    <subcellularLocation>
        <location evidence="2">Endoplasmic reticulum membrane</location>
        <topology evidence="2">Single-pass type II membrane protein</topology>
    </subcellularLocation>
</comment>
<keyword evidence="8" id="KW-1133">Transmembrane helix</keyword>
<dbReference type="OrthoDB" id="420380at2759"/>
<name>A0A1Y1I8M0_KLENI</name>
<dbReference type="InterPro" id="IPR045054">
    <property type="entry name" value="P4HA-like"/>
</dbReference>
<sequence>MAGGHLHKRDVVKVAQLCTRATLFVVATIVLVTLWRVVVHDSSQTGDPRREALEVAAGKEINPPDHEQSIIDSPLYNDPIAKTLRLGKIKPEIISWNPRIILFHNFLSEEEAQHMIDLGRPRLEKSTVVDVQTGQGIQSKVRTSSGMFLSMSDRQNDLVVQAIEERISHFTYTPIPNGELLQILRYEKDQYYKPHHDYFSDEFNVKRGGQRVGTVLMYLSDVEEGGETIFPNAEIAPGQPTCSCGEDPKPGLCVKPKRGNAILFWSKTLEGAVDPLSLHGGCPVVVGEKWSSTKWIRERAFV</sequence>
<evidence type="ECO:0000256" key="2">
    <source>
        <dbReference type="ARBA" id="ARBA00004648"/>
    </source>
</evidence>
<evidence type="ECO:0000313" key="11">
    <source>
        <dbReference type="Proteomes" id="UP000054558"/>
    </source>
</evidence>
<keyword evidence="8" id="KW-0812">Transmembrane</keyword>
<feature type="transmembrane region" description="Helical" evidence="8">
    <location>
        <begin position="21"/>
        <end position="39"/>
    </location>
</feature>
<evidence type="ECO:0000256" key="1">
    <source>
        <dbReference type="ARBA" id="ARBA00001961"/>
    </source>
</evidence>
<dbReference type="GO" id="GO:0005789">
    <property type="term" value="C:endoplasmic reticulum membrane"/>
    <property type="evidence" value="ECO:0007669"/>
    <property type="project" value="UniProtKB-SubCell"/>
</dbReference>
<dbReference type="GO" id="GO:0031418">
    <property type="term" value="F:L-ascorbic acid binding"/>
    <property type="evidence" value="ECO:0007669"/>
    <property type="project" value="InterPro"/>
</dbReference>
<comment type="catalytic activity">
    <reaction evidence="7">
        <text>L-prolyl-[collagen] + 2-oxoglutarate + O2 = trans-4-hydroxy-L-prolyl-[collagen] + succinate + CO2</text>
        <dbReference type="Rhea" id="RHEA:18945"/>
        <dbReference type="Rhea" id="RHEA-COMP:11676"/>
        <dbReference type="Rhea" id="RHEA-COMP:11680"/>
        <dbReference type="ChEBI" id="CHEBI:15379"/>
        <dbReference type="ChEBI" id="CHEBI:16526"/>
        <dbReference type="ChEBI" id="CHEBI:16810"/>
        <dbReference type="ChEBI" id="CHEBI:30031"/>
        <dbReference type="ChEBI" id="CHEBI:50342"/>
        <dbReference type="ChEBI" id="CHEBI:61965"/>
        <dbReference type="EC" id="1.14.11.2"/>
    </reaction>
</comment>
<dbReference type="InterPro" id="IPR044862">
    <property type="entry name" value="Pro_4_hyd_alph_FE2OG_OXY"/>
</dbReference>
<feature type="domain" description="Fe2OG dioxygenase" evidence="9">
    <location>
        <begin position="177"/>
        <end position="298"/>
    </location>
</feature>
<gene>
    <name evidence="10" type="ORF">KFL_002810100</name>
</gene>
<dbReference type="EMBL" id="DF237230">
    <property type="protein sequence ID" value="GAQ86302.1"/>
    <property type="molecule type" value="Genomic_DNA"/>
</dbReference>
<evidence type="ECO:0000256" key="3">
    <source>
        <dbReference type="ARBA" id="ARBA00022723"/>
    </source>
</evidence>
<keyword evidence="5" id="KW-0560">Oxidoreductase</keyword>
<protein>
    <submittedName>
        <fullName evidence="10">Prolyl-4 hydroxylase</fullName>
    </submittedName>
</protein>
<keyword evidence="4" id="KW-0223">Dioxygenase</keyword>
<evidence type="ECO:0000256" key="6">
    <source>
        <dbReference type="ARBA" id="ARBA00023004"/>
    </source>
</evidence>
<dbReference type="PANTHER" id="PTHR10869">
    <property type="entry name" value="PROLYL 4-HYDROXYLASE ALPHA SUBUNIT"/>
    <property type="match status" value="1"/>
</dbReference>
<keyword evidence="6" id="KW-0408">Iron</keyword>
<dbReference type="GO" id="GO:0004656">
    <property type="term" value="F:procollagen-proline 4-dioxygenase activity"/>
    <property type="evidence" value="ECO:0000318"/>
    <property type="project" value="GO_Central"/>
</dbReference>
<dbReference type="OMA" id="TVQCIEQ"/>
<dbReference type="GO" id="GO:0005783">
    <property type="term" value="C:endoplasmic reticulum"/>
    <property type="evidence" value="ECO:0000318"/>
    <property type="project" value="GO_Central"/>
</dbReference>
<dbReference type="PANTHER" id="PTHR10869:SF42">
    <property type="entry name" value="PROLYL 4-HYDROXYLASE 1"/>
    <property type="match status" value="1"/>
</dbReference>
<evidence type="ECO:0000256" key="8">
    <source>
        <dbReference type="SAM" id="Phobius"/>
    </source>
</evidence>
<dbReference type="FunFam" id="2.60.120.620:FF:000015">
    <property type="entry name" value="Prolyl 4-hydroxylase 1"/>
    <property type="match status" value="1"/>
</dbReference>
<dbReference type="Gene3D" id="2.60.120.620">
    <property type="entry name" value="q2cbj1_9rhob like domain"/>
    <property type="match status" value="1"/>
</dbReference>
<dbReference type="Pfam" id="PF13640">
    <property type="entry name" value="2OG-FeII_Oxy_3"/>
    <property type="match status" value="1"/>
</dbReference>
<evidence type="ECO:0000256" key="7">
    <source>
        <dbReference type="ARBA" id="ARBA00049169"/>
    </source>
</evidence>
<keyword evidence="8" id="KW-0472">Membrane</keyword>
<dbReference type="Proteomes" id="UP000054558">
    <property type="component" value="Unassembled WGS sequence"/>
</dbReference>
<evidence type="ECO:0000313" key="10">
    <source>
        <dbReference type="EMBL" id="GAQ86302.1"/>
    </source>
</evidence>
<dbReference type="STRING" id="105231.A0A1Y1I8M0"/>
<reference evidence="10 11" key="1">
    <citation type="journal article" date="2014" name="Nat. Commun.">
        <title>Klebsormidium flaccidum genome reveals primary factors for plant terrestrial adaptation.</title>
        <authorList>
            <person name="Hori K."/>
            <person name="Maruyama F."/>
            <person name="Fujisawa T."/>
            <person name="Togashi T."/>
            <person name="Yamamoto N."/>
            <person name="Seo M."/>
            <person name="Sato S."/>
            <person name="Yamada T."/>
            <person name="Mori H."/>
            <person name="Tajima N."/>
            <person name="Moriyama T."/>
            <person name="Ikeuchi M."/>
            <person name="Watanabe M."/>
            <person name="Wada H."/>
            <person name="Kobayashi K."/>
            <person name="Saito M."/>
            <person name="Masuda T."/>
            <person name="Sasaki-Sekimoto Y."/>
            <person name="Mashiguchi K."/>
            <person name="Awai K."/>
            <person name="Shimojima M."/>
            <person name="Masuda S."/>
            <person name="Iwai M."/>
            <person name="Nobusawa T."/>
            <person name="Narise T."/>
            <person name="Kondo S."/>
            <person name="Saito H."/>
            <person name="Sato R."/>
            <person name="Murakawa M."/>
            <person name="Ihara Y."/>
            <person name="Oshima-Yamada Y."/>
            <person name="Ohtaka K."/>
            <person name="Satoh M."/>
            <person name="Sonobe K."/>
            <person name="Ishii M."/>
            <person name="Ohtani R."/>
            <person name="Kanamori-Sato M."/>
            <person name="Honoki R."/>
            <person name="Miyazaki D."/>
            <person name="Mochizuki H."/>
            <person name="Umetsu J."/>
            <person name="Higashi K."/>
            <person name="Shibata D."/>
            <person name="Kamiya Y."/>
            <person name="Sato N."/>
            <person name="Nakamura Y."/>
            <person name="Tabata S."/>
            <person name="Ida S."/>
            <person name="Kurokawa K."/>
            <person name="Ohta H."/>
        </authorList>
    </citation>
    <scope>NUCLEOTIDE SEQUENCE [LARGE SCALE GENOMIC DNA]</scope>
    <source>
        <strain evidence="10 11">NIES-2285</strain>
    </source>
</reference>
<evidence type="ECO:0000256" key="5">
    <source>
        <dbReference type="ARBA" id="ARBA00023002"/>
    </source>
</evidence>